<dbReference type="PROSITE" id="PS50932">
    <property type="entry name" value="HTH_LACI_2"/>
    <property type="match status" value="1"/>
</dbReference>
<dbReference type="InterPro" id="IPR010982">
    <property type="entry name" value="Lambda_DNA-bd_dom_sf"/>
</dbReference>
<dbReference type="PANTHER" id="PTHR30146">
    <property type="entry name" value="LACI-RELATED TRANSCRIPTIONAL REPRESSOR"/>
    <property type="match status" value="1"/>
</dbReference>
<dbReference type="Pfam" id="PF13377">
    <property type="entry name" value="Peripla_BP_3"/>
    <property type="match status" value="1"/>
</dbReference>
<dbReference type="SMART" id="SM00354">
    <property type="entry name" value="HTH_LACI"/>
    <property type="match status" value="1"/>
</dbReference>
<dbReference type="PROSITE" id="PS50943">
    <property type="entry name" value="HTH_CROC1"/>
    <property type="match status" value="1"/>
</dbReference>
<evidence type="ECO:0000256" key="2">
    <source>
        <dbReference type="ARBA" id="ARBA00023125"/>
    </source>
</evidence>
<dbReference type="InterPro" id="IPR046335">
    <property type="entry name" value="LacI/GalR-like_sensor"/>
</dbReference>
<dbReference type="RefSeq" id="WP_141961376.1">
    <property type="nucleotide sequence ID" value="NZ_VFOZ01000001.1"/>
</dbReference>
<keyword evidence="7" id="KW-1185">Reference proteome</keyword>
<reference evidence="6 7" key="1">
    <citation type="submission" date="2019-06" db="EMBL/GenBank/DDBJ databases">
        <title>Sequencing the genomes of 1000 actinobacteria strains.</title>
        <authorList>
            <person name="Klenk H.-P."/>
        </authorList>
    </citation>
    <scope>NUCLEOTIDE SEQUENCE [LARGE SCALE GENOMIC DNA]</scope>
    <source>
        <strain evidence="6 7">DSM 102200</strain>
    </source>
</reference>
<keyword evidence="1" id="KW-0805">Transcription regulation</keyword>
<dbReference type="GO" id="GO:0003700">
    <property type="term" value="F:DNA-binding transcription factor activity"/>
    <property type="evidence" value="ECO:0007669"/>
    <property type="project" value="TreeGrafter"/>
</dbReference>
<evidence type="ECO:0000313" key="7">
    <source>
        <dbReference type="Proteomes" id="UP000316096"/>
    </source>
</evidence>
<gene>
    <name evidence="6" type="ORF">FB559_7315</name>
</gene>
<dbReference type="GO" id="GO:0000976">
    <property type="term" value="F:transcription cis-regulatory region binding"/>
    <property type="evidence" value="ECO:0007669"/>
    <property type="project" value="TreeGrafter"/>
</dbReference>
<dbReference type="CDD" id="cd01392">
    <property type="entry name" value="HTH_LacI"/>
    <property type="match status" value="1"/>
</dbReference>
<accession>A0A543CWR8</accession>
<dbReference type="Gene3D" id="1.10.260.40">
    <property type="entry name" value="lambda repressor-like DNA-binding domains"/>
    <property type="match status" value="1"/>
</dbReference>
<dbReference type="InterPro" id="IPR001387">
    <property type="entry name" value="Cro/C1-type_HTH"/>
</dbReference>
<feature type="domain" description="HTH lacI-type" evidence="4">
    <location>
        <begin position="12"/>
        <end position="66"/>
    </location>
</feature>
<evidence type="ECO:0000259" key="5">
    <source>
        <dbReference type="PROSITE" id="PS50943"/>
    </source>
</evidence>
<dbReference type="SUPFAM" id="SSF53822">
    <property type="entry name" value="Periplasmic binding protein-like I"/>
    <property type="match status" value="1"/>
</dbReference>
<evidence type="ECO:0000259" key="4">
    <source>
        <dbReference type="PROSITE" id="PS50932"/>
    </source>
</evidence>
<dbReference type="PRINTS" id="PR00036">
    <property type="entry name" value="HTHLACI"/>
</dbReference>
<dbReference type="AlphaFoldDB" id="A0A543CWR8"/>
<feature type="domain" description="HTH cro/C1-type" evidence="5">
    <location>
        <begin position="13"/>
        <end position="41"/>
    </location>
</feature>
<dbReference type="CDD" id="cd06267">
    <property type="entry name" value="PBP1_LacI_sugar_binding-like"/>
    <property type="match status" value="1"/>
</dbReference>
<dbReference type="InterPro" id="IPR028082">
    <property type="entry name" value="Peripla_BP_I"/>
</dbReference>
<evidence type="ECO:0000256" key="3">
    <source>
        <dbReference type="ARBA" id="ARBA00023163"/>
    </source>
</evidence>
<dbReference type="Gene3D" id="3.40.50.2300">
    <property type="match status" value="2"/>
</dbReference>
<organism evidence="6 7">
    <name type="scientific">Actinoallomurus bryophytorum</name>
    <dbReference type="NCBI Taxonomy" id="1490222"/>
    <lineage>
        <taxon>Bacteria</taxon>
        <taxon>Bacillati</taxon>
        <taxon>Actinomycetota</taxon>
        <taxon>Actinomycetes</taxon>
        <taxon>Streptosporangiales</taxon>
        <taxon>Thermomonosporaceae</taxon>
        <taxon>Actinoallomurus</taxon>
    </lineage>
</organism>
<dbReference type="EMBL" id="VFOZ01000001">
    <property type="protein sequence ID" value="TQM01554.1"/>
    <property type="molecule type" value="Genomic_DNA"/>
</dbReference>
<sequence>MSEEPVRGSASPTLEDVARVAGVSRATVSRVVNGVRNVDPEIQETVRRAVAVTGYVPNNAARSLVTRRVGSVALVVSGAGEEDEIGEDGFSTRHIFGDPFFGRVVGGIVDYLRPRGIHPVLMLADTGEARSQVLAFLRQGNADGALLVSTHGEDPLPRMLTEADQPAVLFARPARPLPISYVDCAHQDGGKLAADHLVARGCERVATIAGPLDVPASQDRLSGFQSAMARHGRPYVPVVEGNFTIGSGSRAMERLLVEHPDIDGVFAANDLMAQGAVLVLRESGHRVPDDVAVIGFDDSSAALSCRPQLTTIRQPVENMAAEMASLLLTALDQPDRRVTSVVFEPTLVVRQSA</sequence>
<proteinExistence type="predicted"/>
<keyword evidence="2" id="KW-0238">DNA-binding</keyword>
<dbReference type="Pfam" id="PF00356">
    <property type="entry name" value="LacI"/>
    <property type="match status" value="1"/>
</dbReference>
<dbReference type="PANTHER" id="PTHR30146:SF109">
    <property type="entry name" value="HTH-TYPE TRANSCRIPTIONAL REGULATOR GALS"/>
    <property type="match status" value="1"/>
</dbReference>
<evidence type="ECO:0000256" key="1">
    <source>
        <dbReference type="ARBA" id="ARBA00023015"/>
    </source>
</evidence>
<dbReference type="InterPro" id="IPR000843">
    <property type="entry name" value="HTH_LacI"/>
</dbReference>
<protein>
    <submittedName>
        <fullName evidence="6">LacI family transcriptional regulator</fullName>
    </submittedName>
</protein>
<dbReference type="SUPFAM" id="SSF47413">
    <property type="entry name" value="lambda repressor-like DNA-binding domains"/>
    <property type="match status" value="1"/>
</dbReference>
<dbReference type="Proteomes" id="UP000316096">
    <property type="component" value="Unassembled WGS sequence"/>
</dbReference>
<dbReference type="OrthoDB" id="3208777at2"/>
<comment type="caution">
    <text evidence="6">The sequence shown here is derived from an EMBL/GenBank/DDBJ whole genome shotgun (WGS) entry which is preliminary data.</text>
</comment>
<keyword evidence="3" id="KW-0804">Transcription</keyword>
<dbReference type="PROSITE" id="PS00356">
    <property type="entry name" value="HTH_LACI_1"/>
    <property type="match status" value="1"/>
</dbReference>
<name>A0A543CWR8_9ACTN</name>
<evidence type="ECO:0000313" key="6">
    <source>
        <dbReference type="EMBL" id="TQM01554.1"/>
    </source>
</evidence>